<keyword evidence="2" id="KW-1185">Reference proteome</keyword>
<evidence type="ECO:0000313" key="2">
    <source>
        <dbReference type="Proteomes" id="UP000198211"/>
    </source>
</evidence>
<proteinExistence type="predicted"/>
<dbReference type="Proteomes" id="UP000198211">
    <property type="component" value="Unassembled WGS sequence"/>
</dbReference>
<name>A0A225VMI2_9STRA</name>
<accession>A0A225VMI2</accession>
<dbReference type="AlphaFoldDB" id="A0A225VMI2"/>
<gene>
    <name evidence="1" type="ORF">PHMEG_00021184</name>
</gene>
<reference evidence="2" key="1">
    <citation type="submission" date="2017-03" db="EMBL/GenBank/DDBJ databases">
        <title>Phytopthora megakarya and P. palmivora, two closely related causual agents of cacao black pod achieved similar genome size and gene model numbers by different mechanisms.</title>
        <authorList>
            <person name="Ali S."/>
            <person name="Shao J."/>
            <person name="Larry D.J."/>
            <person name="Kronmiller B."/>
            <person name="Shen D."/>
            <person name="Strem M.D."/>
            <person name="Melnick R.L."/>
            <person name="Guiltinan M.J."/>
            <person name="Tyler B.M."/>
            <person name="Meinhardt L.W."/>
            <person name="Bailey B.A."/>
        </authorList>
    </citation>
    <scope>NUCLEOTIDE SEQUENCE [LARGE SCALE GENOMIC DNA]</scope>
    <source>
        <strain evidence="2">zdho120</strain>
    </source>
</reference>
<protein>
    <submittedName>
        <fullName evidence="1">Uncharacterized protein</fullName>
    </submittedName>
</protein>
<organism evidence="1 2">
    <name type="scientific">Phytophthora megakarya</name>
    <dbReference type="NCBI Taxonomy" id="4795"/>
    <lineage>
        <taxon>Eukaryota</taxon>
        <taxon>Sar</taxon>
        <taxon>Stramenopiles</taxon>
        <taxon>Oomycota</taxon>
        <taxon>Peronosporomycetes</taxon>
        <taxon>Peronosporales</taxon>
        <taxon>Peronosporaceae</taxon>
        <taxon>Phytophthora</taxon>
    </lineage>
</organism>
<dbReference type="EMBL" id="NBNE01003919">
    <property type="protein sequence ID" value="OWZ06542.1"/>
    <property type="molecule type" value="Genomic_DNA"/>
</dbReference>
<evidence type="ECO:0000313" key="1">
    <source>
        <dbReference type="EMBL" id="OWZ06542.1"/>
    </source>
</evidence>
<dbReference type="OrthoDB" id="10554453at2759"/>
<sequence>MEEMDPTPRFEIPQHRSLGKITLFRGKLDESKNSMEWLSGFVAHTSQRMVHGLSTESQGWWRTLAQISEDETHLEFAERQVHQLLLLAVQSIGEYSVLSSEAVGEEANS</sequence>
<comment type="caution">
    <text evidence="1">The sequence shown here is derived from an EMBL/GenBank/DDBJ whole genome shotgun (WGS) entry which is preliminary data.</text>
</comment>